<sequence>MLDHYQLVKMNVIYYDQSIIEEKSKNFKDVDKNLCDSTIYMKLPERIVYGLLRNYGKLSSINAQIIIEEAIECEIKYYEWSNSHQLTEVSFNNYLKLFMSTYYSLYMG</sequence>
<dbReference type="EMBL" id="JBHUMR010000007">
    <property type="protein sequence ID" value="MFD2616129.1"/>
    <property type="molecule type" value="Genomic_DNA"/>
</dbReference>
<dbReference type="RefSeq" id="WP_141189578.1">
    <property type="nucleotide sequence ID" value="NZ_JBHUMR010000007.1"/>
</dbReference>
<gene>
    <name evidence="1" type="ORF">ACFSTF_02225</name>
</gene>
<proteinExistence type="predicted"/>
<evidence type="ECO:0000313" key="2">
    <source>
        <dbReference type="Proteomes" id="UP001597458"/>
    </source>
</evidence>
<name>A0ABW5PN28_9BACI</name>
<comment type="caution">
    <text evidence="1">The sequence shown here is derived from an EMBL/GenBank/DDBJ whole genome shotgun (WGS) entry which is preliminary data.</text>
</comment>
<evidence type="ECO:0000313" key="1">
    <source>
        <dbReference type="EMBL" id="MFD2616129.1"/>
    </source>
</evidence>
<keyword evidence="2" id="KW-1185">Reference proteome</keyword>
<accession>A0ABW5PN28</accession>
<reference evidence="2" key="1">
    <citation type="journal article" date="2019" name="Int. J. Syst. Evol. Microbiol.">
        <title>The Global Catalogue of Microorganisms (GCM) 10K type strain sequencing project: providing services to taxonomists for standard genome sequencing and annotation.</title>
        <authorList>
            <consortium name="The Broad Institute Genomics Platform"/>
            <consortium name="The Broad Institute Genome Sequencing Center for Infectious Disease"/>
            <person name="Wu L."/>
            <person name="Ma J."/>
        </authorList>
    </citation>
    <scope>NUCLEOTIDE SEQUENCE [LARGE SCALE GENOMIC DNA]</scope>
    <source>
        <strain evidence="2">TISTR 2241</strain>
    </source>
</reference>
<organism evidence="1 2">
    <name type="scientific">Terrilactibacillus laevilacticus</name>
    <dbReference type="NCBI Taxonomy" id="1380157"/>
    <lineage>
        <taxon>Bacteria</taxon>
        <taxon>Bacillati</taxon>
        <taxon>Bacillota</taxon>
        <taxon>Bacilli</taxon>
        <taxon>Bacillales</taxon>
        <taxon>Bacillaceae</taxon>
        <taxon>Terrilactibacillus</taxon>
    </lineage>
</organism>
<protein>
    <submittedName>
        <fullName evidence="1">Uncharacterized protein</fullName>
    </submittedName>
</protein>
<dbReference type="Proteomes" id="UP001597458">
    <property type="component" value="Unassembled WGS sequence"/>
</dbReference>